<dbReference type="PANTHER" id="PTHR36172">
    <property type="match status" value="1"/>
</dbReference>
<evidence type="ECO:0000256" key="1">
    <source>
        <dbReference type="ARBA" id="ARBA00022723"/>
    </source>
</evidence>
<evidence type="ECO:0000259" key="6">
    <source>
        <dbReference type="Pfam" id="PF12323"/>
    </source>
</evidence>
<gene>
    <name evidence="7" type="ORF">OC846_006553</name>
</gene>
<dbReference type="AlphaFoldDB" id="A0AAN6JNW9"/>
<dbReference type="Pfam" id="PF07282">
    <property type="entry name" value="Cas12f1-like_TNB"/>
    <property type="match status" value="1"/>
</dbReference>
<feature type="domain" description="Cas12f1-like TNB" evidence="5">
    <location>
        <begin position="544"/>
        <end position="594"/>
    </location>
</feature>
<keyword evidence="3" id="KW-0238">DNA-binding</keyword>
<evidence type="ECO:0000313" key="7">
    <source>
        <dbReference type="EMBL" id="KAK0543020.1"/>
    </source>
</evidence>
<keyword evidence="2" id="KW-0862">Zinc</keyword>
<sequence>MTPIDQVFMLPLSAKLDYPTLERIVRSGHSRIPIYQEYDVPVAAPSGTATPSKRPSLLSSIARKATLTGSRSGSASDLHANAAGAVNSPKLGAADDKDANSANPNTETVKRKKILGTLAAGLRALVILMSETPQERAERRAPWIQYARQAGLLHMLPPVINTYNFVMERVSKWREELDLDVPQGELDRVRVLLKLVYGELMRIKPDIPIQAPQSIRTLPFGSDSDHDLVSRKILLYPNSEQREWLNRAAGVFRCTYNRAIRYLNNAGNARDLTSLRRACSNNGSWNPTTQAWALQVRSEIREQAALEALAAFRQVRRKIAAGGSHTLKSRKKRAGRLSFRIRVANWGAQSLRFLVGQKFSIDHSGGEDFRITHDGASVFSLDGRWYLRYAIERDAGHVKKVLQPLPEGVYPQVISLDPGVRTFVTGFDACRSKLFKIADGHMSRLFKRCKQVDWLLSQASVAGARRRYRLQKSARVVRKDIKHTINDVHYETLQWLYSNYDLVIIPRFQVSKMVRRARRRIGSRTARSMLTWAHGRFKALLRTRMEVLEVEEDYTSMTCSTCSHVKFNLGGRHYHRCQQCETIKDRDANGAKNILAHTIFDLLNLEVADEENGPFHFMRSSQQWAEPAATA</sequence>
<dbReference type="InterPro" id="IPR051491">
    <property type="entry name" value="Recombinase/Transposase-rel"/>
</dbReference>
<dbReference type="GO" id="GO:0046872">
    <property type="term" value="F:metal ion binding"/>
    <property type="evidence" value="ECO:0007669"/>
    <property type="project" value="UniProtKB-KW"/>
</dbReference>
<feature type="domain" description="Transposase putative helix-turn-helix" evidence="6">
    <location>
        <begin position="232"/>
        <end position="264"/>
    </location>
</feature>
<dbReference type="PANTHER" id="PTHR36172:SF1">
    <property type="entry name" value="RESOLVASE-RELATED"/>
    <property type="match status" value="1"/>
</dbReference>
<proteinExistence type="predicted"/>
<protein>
    <recommendedName>
        <fullName evidence="9">Transposase</fullName>
    </recommendedName>
</protein>
<dbReference type="Gene3D" id="3.10.580.10">
    <property type="entry name" value="CBS-domain"/>
    <property type="match status" value="1"/>
</dbReference>
<dbReference type="InterPro" id="IPR010095">
    <property type="entry name" value="Cas12f1-like_TNB"/>
</dbReference>
<accession>A0AAN6JNW9</accession>
<feature type="region of interest" description="Disordered" evidence="4">
    <location>
        <begin position="87"/>
        <end position="108"/>
    </location>
</feature>
<evidence type="ECO:0000256" key="4">
    <source>
        <dbReference type="SAM" id="MobiDB-lite"/>
    </source>
</evidence>
<dbReference type="InterPro" id="IPR046342">
    <property type="entry name" value="CBS_dom_sf"/>
</dbReference>
<evidence type="ECO:0000313" key="8">
    <source>
        <dbReference type="Proteomes" id="UP001176517"/>
    </source>
</evidence>
<name>A0AAN6JNW9_9BASI</name>
<dbReference type="InterPro" id="IPR021027">
    <property type="entry name" value="Transposase_put_HTH"/>
</dbReference>
<comment type="caution">
    <text evidence="7">The sequence shown here is derived from an EMBL/GenBank/DDBJ whole genome shotgun (WGS) entry which is preliminary data.</text>
</comment>
<keyword evidence="1" id="KW-0479">Metal-binding</keyword>
<evidence type="ECO:0000256" key="2">
    <source>
        <dbReference type="ARBA" id="ARBA00022833"/>
    </source>
</evidence>
<evidence type="ECO:0000259" key="5">
    <source>
        <dbReference type="Pfam" id="PF07282"/>
    </source>
</evidence>
<dbReference type="GO" id="GO:0003677">
    <property type="term" value="F:DNA binding"/>
    <property type="evidence" value="ECO:0007669"/>
    <property type="project" value="UniProtKB-KW"/>
</dbReference>
<dbReference type="EMBL" id="JAPDMZ010000410">
    <property type="protein sequence ID" value="KAK0543020.1"/>
    <property type="molecule type" value="Genomic_DNA"/>
</dbReference>
<reference evidence="7" key="1">
    <citation type="journal article" date="2023" name="PhytoFront">
        <title>Draft Genome Resources of Seven Strains of Tilletia horrida, Causal Agent of Kernel Smut of Rice.</title>
        <authorList>
            <person name="Khanal S."/>
            <person name="Antony Babu S."/>
            <person name="Zhou X.G."/>
        </authorList>
    </citation>
    <scope>NUCLEOTIDE SEQUENCE</scope>
    <source>
        <strain evidence="7">TX6</strain>
    </source>
</reference>
<keyword evidence="8" id="KW-1185">Reference proteome</keyword>
<dbReference type="Proteomes" id="UP001176517">
    <property type="component" value="Unassembled WGS sequence"/>
</dbReference>
<organism evidence="7 8">
    <name type="scientific">Tilletia horrida</name>
    <dbReference type="NCBI Taxonomy" id="155126"/>
    <lineage>
        <taxon>Eukaryota</taxon>
        <taxon>Fungi</taxon>
        <taxon>Dikarya</taxon>
        <taxon>Basidiomycota</taxon>
        <taxon>Ustilaginomycotina</taxon>
        <taxon>Exobasidiomycetes</taxon>
        <taxon>Tilletiales</taxon>
        <taxon>Tilletiaceae</taxon>
        <taxon>Tilletia</taxon>
    </lineage>
</organism>
<evidence type="ECO:0008006" key="9">
    <source>
        <dbReference type="Google" id="ProtNLM"/>
    </source>
</evidence>
<dbReference type="Pfam" id="PF12323">
    <property type="entry name" value="HTH_OrfB_IS605"/>
    <property type="match status" value="1"/>
</dbReference>
<evidence type="ECO:0000256" key="3">
    <source>
        <dbReference type="ARBA" id="ARBA00023125"/>
    </source>
</evidence>